<proteinExistence type="predicted"/>
<reference evidence="3" key="1">
    <citation type="submission" date="2019-10" db="EMBL/GenBank/DDBJ databases">
        <authorList>
            <person name="Zhang R."/>
            <person name="Pan Y."/>
            <person name="Wang J."/>
            <person name="Ma R."/>
            <person name="Yu S."/>
        </authorList>
    </citation>
    <scope>NUCLEOTIDE SEQUENCE</scope>
    <source>
        <strain evidence="3">LA-IB0</strain>
        <tissue evidence="3">Leaf</tissue>
    </source>
</reference>
<dbReference type="Gene3D" id="3.40.50.300">
    <property type="entry name" value="P-loop containing nucleotide triphosphate hydrolases"/>
    <property type="match status" value="1"/>
</dbReference>
<dbReference type="GO" id="GO:0005525">
    <property type="term" value="F:GTP binding"/>
    <property type="evidence" value="ECO:0007669"/>
    <property type="project" value="InterPro"/>
</dbReference>
<dbReference type="AlphaFoldDB" id="A0AAV6X531"/>
<dbReference type="PANTHER" id="PTHR11649:SF13">
    <property type="entry name" value="ENGB-TYPE G DOMAIN-CONTAINING PROTEIN"/>
    <property type="match status" value="1"/>
</dbReference>
<dbReference type="Pfam" id="PF01926">
    <property type="entry name" value="MMR_HSR1"/>
    <property type="match status" value="1"/>
</dbReference>
<comment type="caution">
    <text evidence="3">The sequence shown here is derived from an EMBL/GenBank/DDBJ whole genome shotgun (WGS) entry which is preliminary data.</text>
</comment>
<dbReference type="InterPro" id="IPR006073">
    <property type="entry name" value="GTP-bd"/>
</dbReference>
<evidence type="ECO:0000256" key="1">
    <source>
        <dbReference type="SAM" id="MobiDB-lite"/>
    </source>
</evidence>
<evidence type="ECO:0000313" key="3">
    <source>
        <dbReference type="EMBL" id="KAG8375547.1"/>
    </source>
</evidence>
<accession>A0AAV6X531</accession>
<sequence length="353" mass="38342">MYLTHRFPKLHTHFLISPLKSPNKPHKLLLITSTLLSKSKPEPGSTPVPVPASISHFSTLTATATATAHPSQPPQEGLQVSLETLFVPPETDVSSLKNAPLSARILKGSNIVLSKYAGEGVEVVNAEFVKSSVATEDCPSDGKPEFALVGRSNVGKSSLLNSLVRRKKLALTSKKPVLPTFIFYHGISPPTNRACGFLYRPHGNYIRHPTALTAPITATAFFSFTGSSAATSATAALSSLSLNSSSYSPYESGAAASFVFLSQQQPPSSAADRRHRRRSLAGSPHGRHLPRPYPINHPIILGSQFQRRRCSTCIFRPNSFIFLITTASIPTSFSPFFSRRPEPRCCHFFYLGS</sequence>
<feature type="domain" description="G" evidence="2">
    <location>
        <begin position="146"/>
        <end position="176"/>
    </location>
</feature>
<organism evidence="3 4">
    <name type="scientific">Buddleja alternifolia</name>
    <dbReference type="NCBI Taxonomy" id="168488"/>
    <lineage>
        <taxon>Eukaryota</taxon>
        <taxon>Viridiplantae</taxon>
        <taxon>Streptophyta</taxon>
        <taxon>Embryophyta</taxon>
        <taxon>Tracheophyta</taxon>
        <taxon>Spermatophyta</taxon>
        <taxon>Magnoliopsida</taxon>
        <taxon>eudicotyledons</taxon>
        <taxon>Gunneridae</taxon>
        <taxon>Pentapetalae</taxon>
        <taxon>asterids</taxon>
        <taxon>lamiids</taxon>
        <taxon>Lamiales</taxon>
        <taxon>Scrophulariaceae</taxon>
        <taxon>Buddlejeae</taxon>
        <taxon>Buddleja</taxon>
    </lineage>
</organism>
<dbReference type="InterPro" id="IPR027417">
    <property type="entry name" value="P-loop_NTPase"/>
</dbReference>
<dbReference type="Proteomes" id="UP000826271">
    <property type="component" value="Unassembled WGS sequence"/>
</dbReference>
<gene>
    <name evidence="3" type="ORF">BUALT_Bualt10G0111100</name>
</gene>
<name>A0AAV6X531_9LAMI</name>
<dbReference type="SUPFAM" id="SSF52540">
    <property type="entry name" value="P-loop containing nucleoside triphosphate hydrolases"/>
    <property type="match status" value="1"/>
</dbReference>
<evidence type="ECO:0000259" key="2">
    <source>
        <dbReference type="Pfam" id="PF01926"/>
    </source>
</evidence>
<evidence type="ECO:0000313" key="4">
    <source>
        <dbReference type="Proteomes" id="UP000826271"/>
    </source>
</evidence>
<keyword evidence="4" id="KW-1185">Reference proteome</keyword>
<feature type="compositionally biased region" description="Basic residues" evidence="1">
    <location>
        <begin position="273"/>
        <end position="290"/>
    </location>
</feature>
<dbReference type="EMBL" id="WHWC01000010">
    <property type="protein sequence ID" value="KAG8375547.1"/>
    <property type="molecule type" value="Genomic_DNA"/>
</dbReference>
<dbReference type="PANTHER" id="PTHR11649">
    <property type="entry name" value="MSS1/TRME-RELATED GTP-BINDING PROTEIN"/>
    <property type="match status" value="1"/>
</dbReference>
<feature type="region of interest" description="Disordered" evidence="1">
    <location>
        <begin position="267"/>
        <end position="291"/>
    </location>
</feature>
<protein>
    <recommendedName>
        <fullName evidence="2">G domain-containing protein</fullName>
    </recommendedName>
</protein>